<gene>
    <name evidence="2" type="ORF">NECAME_01730</name>
</gene>
<dbReference type="KEGG" id="nai:NECAME_01730"/>
<evidence type="ECO:0000313" key="3">
    <source>
        <dbReference type="Proteomes" id="UP000053676"/>
    </source>
</evidence>
<evidence type="ECO:0000313" key="2">
    <source>
        <dbReference type="EMBL" id="ETN83937.1"/>
    </source>
</evidence>
<feature type="compositionally biased region" description="Low complexity" evidence="1">
    <location>
        <begin position="1"/>
        <end position="10"/>
    </location>
</feature>
<accession>W2TSE6</accession>
<dbReference type="EMBL" id="KI658066">
    <property type="protein sequence ID" value="ETN83937.1"/>
    <property type="molecule type" value="Genomic_DNA"/>
</dbReference>
<dbReference type="Proteomes" id="UP000053676">
    <property type="component" value="Unassembled WGS sequence"/>
</dbReference>
<keyword evidence="3" id="KW-1185">Reference proteome</keyword>
<evidence type="ECO:0000256" key="1">
    <source>
        <dbReference type="SAM" id="MobiDB-lite"/>
    </source>
</evidence>
<dbReference type="AlphaFoldDB" id="W2TSE6"/>
<reference evidence="3" key="1">
    <citation type="journal article" date="2014" name="Nat. Genet.">
        <title>Genome of the human hookworm Necator americanus.</title>
        <authorList>
            <person name="Tang Y.T."/>
            <person name="Gao X."/>
            <person name="Rosa B.A."/>
            <person name="Abubucker S."/>
            <person name="Hallsworth-Pepin K."/>
            <person name="Martin J."/>
            <person name="Tyagi R."/>
            <person name="Heizer E."/>
            <person name="Zhang X."/>
            <person name="Bhonagiri-Palsikar V."/>
            <person name="Minx P."/>
            <person name="Warren W.C."/>
            <person name="Wang Q."/>
            <person name="Zhan B."/>
            <person name="Hotez P.J."/>
            <person name="Sternberg P.W."/>
            <person name="Dougall A."/>
            <person name="Gaze S.T."/>
            <person name="Mulvenna J."/>
            <person name="Sotillo J."/>
            <person name="Ranganathan S."/>
            <person name="Rabelo E.M."/>
            <person name="Wilson R.K."/>
            <person name="Felgner P.L."/>
            <person name="Bethony J."/>
            <person name="Hawdon J.M."/>
            <person name="Gasser R.B."/>
            <person name="Loukas A."/>
            <person name="Mitreva M."/>
        </authorList>
    </citation>
    <scope>NUCLEOTIDE SEQUENCE [LARGE SCALE GENOMIC DNA]</scope>
</reference>
<organism evidence="2 3">
    <name type="scientific">Necator americanus</name>
    <name type="common">Human hookworm</name>
    <dbReference type="NCBI Taxonomy" id="51031"/>
    <lineage>
        <taxon>Eukaryota</taxon>
        <taxon>Metazoa</taxon>
        <taxon>Ecdysozoa</taxon>
        <taxon>Nematoda</taxon>
        <taxon>Chromadorea</taxon>
        <taxon>Rhabditida</taxon>
        <taxon>Rhabditina</taxon>
        <taxon>Rhabditomorpha</taxon>
        <taxon>Strongyloidea</taxon>
        <taxon>Ancylostomatidae</taxon>
        <taxon>Bunostominae</taxon>
        <taxon>Necator</taxon>
    </lineage>
</organism>
<sequence>MTHTTATTSTVAPWKGDAHRGDSTKATISVRKKSATKTPDLNAAAVGTRRIICGHLYCRK</sequence>
<protein>
    <submittedName>
        <fullName evidence="2">Uncharacterized protein</fullName>
    </submittedName>
</protein>
<proteinExistence type="predicted"/>
<name>W2TSE6_NECAM</name>
<feature type="region of interest" description="Disordered" evidence="1">
    <location>
        <begin position="1"/>
        <end position="36"/>
    </location>
</feature>